<dbReference type="Proteomes" id="UP000266841">
    <property type="component" value="Unassembled WGS sequence"/>
</dbReference>
<feature type="compositionally biased region" description="Low complexity" evidence="1">
    <location>
        <begin position="172"/>
        <end position="185"/>
    </location>
</feature>
<dbReference type="EMBL" id="AGNL01037658">
    <property type="protein sequence ID" value="EJK53508.1"/>
    <property type="molecule type" value="Genomic_DNA"/>
</dbReference>
<protein>
    <submittedName>
        <fullName evidence="3">Uncharacterized protein</fullName>
    </submittedName>
</protein>
<keyword evidence="2" id="KW-0732">Signal</keyword>
<comment type="caution">
    <text evidence="3">The sequence shown here is derived from an EMBL/GenBank/DDBJ whole genome shotgun (WGS) entry which is preliminary data.</text>
</comment>
<evidence type="ECO:0000256" key="1">
    <source>
        <dbReference type="SAM" id="MobiDB-lite"/>
    </source>
</evidence>
<evidence type="ECO:0000256" key="2">
    <source>
        <dbReference type="SAM" id="SignalP"/>
    </source>
</evidence>
<feature type="chain" id="PRO_5003836321" evidence="2">
    <location>
        <begin position="19"/>
        <end position="308"/>
    </location>
</feature>
<feature type="region of interest" description="Disordered" evidence="1">
    <location>
        <begin position="62"/>
        <end position="83"/>
    </location>
</feature>
<keyword evidence="4" id="KW-1185">Reference proteome</keyword>
<sequence>MKVSPFALLLAMSSSARGSSKSAKSLANEPDVILEENALSISLSSYPESVVVVDAEIAAKSSKSTKKRLFESKSSKSNRRNLTTKSEKGFSYGVDVTGLGLGDAMSYNVEATLPDGMGYLVDSTAPEVLLESLSYVTTVIEASSKSSKKSKLNNMVSLAKSTKAETAVSKNSGKSTKSSATDATSLIEPRSIGPANFSPVDFTRIVDVDQSDPAIEDASSGALAAAQITQVNKPWTVLNAAKDRRTPLSVCPSGDFRQATMVPTPQHVMRARSLNCPRPSITPSPANTSPLTRCIRAEITAGPLSRER</sequence>
<name>K0RIG4_THAOC</name>
<evidence type="ECO:0000313" key="3">
    <source>
        <dbReference type="EMBL" id="EJK53508.1"/>
    </source>
</evidence>
<feature type="region of interest" description="Disordered" evidence="1">
    <location>
        <begin position="163"/>
        <end position="187"/>
    </location>
</feature>
<accession>K0RIG4</accession>
<gene>
    <name evidence="3" type="ORF">THAOC_27044</name>
</gene>
<proteinExistence type="predicted"/>
<reference evidence="3 4" key="1">
    <citation type="journal article" date="2012" name="Genome Biol.">
        <title>Genome and low-iron response of an oceanic diatom adapted to chronic iron limitation.</title>
        <authorList>
            <person name="Lommer M."/>
            <person name="Specht M."/>
            <person name="Roy A.S."/>
            <person name="Kraemer L."/>
            <person name="Andreson R."/>
            <person name="Gutowska M.A."/>
            <person name="Wolf J."/>
            <person name="Bergner S.V."/>
            <person name="Schilhabel M.B."/>
            <person name="Klostermeier U.C."/>
            <person name="Beiko R.G."/>
            <person name="Rosenstiel P."/>
            <person name="Hippler M."/>
            <person name="Laroche J."/>
        </authorList>
    </citation>
    <scope>NUCLEOTIDE SEQUENCE [LARGE SCALE GENOMIC DNA]</scope>
    <source>
        <strain evidence="3 4">CCMP1005</strain>
    </source>
</reference>
<organism evidence="3 4">
    <name type="scientific">Thalassiosira oceanica</name>
    <name type="common">Marine diatom</name>
    <dbReference type="NCBI Taxonomy" id="159749"/>
    <lineage>
        <taxon>Eukaryota</taxon>
        <taxon>Sar</taxon>
        <taxon>Stramenopiles</taxon>
        <taxon>Ochrophyta</taxon>
        <taxon>Bacillariophyta</taxon>
        <taxon>Coscinodiscophyceae</taxon>
        <taxon>Thalassiosirophycidae</taxon>
        <taxon>Thalassiosirales</taxon>
        <taxon>Thalassiosiraceae</taxon>
        <taxon>Thalassiosira</taxon>
    </lineage>
</organism>
<evidence type="ECO:0000313" key="4">
    <source>
        <dbReference type="Proteomes" id="UP000266841"/>
    </source>
</evidence>
<feature type="signal peptide" evidence="2">
    <location>
        <begin position="1"/>
        <end position="18"/>
    </location>
</feature>
<dbReference type="AlphaFoldDB" id="K0RIG4"/>